<evidence type="ECO:0000256" key="1">
    <source>
        <dbReference type="SAM" id="MobiDB-lite"/>
    </source>
</evidence>
<feature type="compositionally biased region" description="Polar residues" evidence="1">
    <location>
        <begin position="37"/>
        <end position="47"/>
    </location>
</feature>
<gene>
    <name evidence="2" type="ORF">Tci_836859</name>
</gene>
<accession>A0A699QF49</accession>
<name>A0A699QF49_TANCI</name>
<reference evidence="2" key="1">
    <citation type="journal article" date="2019" name="Sci. Rep.">
        <title>Draft genome of Tanacetum cinerariifolium, the natural source of mosquito coil.</title>
        <authorList>
            <person name="Yamashiro T."/>
            <person name="Shiraishi A."/>
            <person name="Satake H."/>
            <person name="Nakayama K."/>
        </authorList>
    </citation>
    <scope>NUCLEOTIDE SEQUENCE</scope>
</reference>
<dbReference type="AlphaFoldDB" id="A0A699QF49"/>
<feature type="region of interest" description="Disordered" evidence="1">
    <location>
        <begin position="28"/>
        <end position="47"/>
    </location>
</feature>
<evidence type="ECO:0000313" key="2">
    <source>
        <dbReference type="EMBL" id="GFC64889.1"/>
    </source>
</evidence>
<proteinExistence type="predicted"/>
<comment type="caution">
    <text evidence="2">The sequence shown here is derived from an EMBL/GenBank/DDBJ whole genome shotgun (WGS) entry which is preliminary data.</text>
</comment>
<organism evidence="2">
    <name type="scientific">Tanacetum cinerariifolium</name>
    <name type="common">Dalmatian daisy</name>
    <name type="synonym">Chrysanthemum cinerariifolium</name>
    <dbReference type="NCBI Taxonomy" id="118510"/>
    <lineage>
        <taxon>Eukaryota</taxon>
        <taxon>Viridiplantae</taxon>
        <taxon>Streptophyta</taxon>
        <taxon>Embryophyta</taxon>
        <taxon>Tracheophyta</taxon>
        <taxon>Spermatophyta</taxon>
        <taxon>Magnoliopsida</taxon>
        <taxon>eudicotyledons</taxon>
        <taxon>Gunneridae</taxon>
        <taxon>Pentapetalae</taxon>
        <taxon>asterids</taxon>
        <taxon>campanulids</taxon>
        <taxon>Asterales</taxon>
        <taxon>Asteraceae</taxon>
        <taxon>Asteroideae</taxon>
        <taxon>Anthemideae</taxon>
        <taxon>Anthemidinae</taxon>
        <taxon>Tanacetum</taxon>
    </lineage>
</organism>
<dbReference type="EMBL" id="BKCJ011004271">
    <property type="protein sequence ID" value="GFC64889.1"/>
    <property type="molecule type" value="Genomic_DNA"/>
</dbReference>
<protein>
    <submittedName>
        <fullName evidence="2">Uncharacterized protein</fullName>
    </submittedName>
</protein>
<sequence length="104" mass="11340">LPPGVVAEPQFMEDHTVSPVDNNPFVNVFAPEPHSEAASSGDISSTESPYSVAFCLTEFCLKEVNSVKVGSKCHYLGSSPHTMTDVKAPPVRSNDQCRPHIRWV</sequence>
<feature type="non-terminal residue" evidence="2">
    <location>
        <position position="1"/>
    </location>
</feature>